<evidence type="ECO:0000256" key="1">
    <source>
        <dbReference type="SAM" id="Phobius"/>
    </source>
</evidence>
<feature type="transmembrane region" description="Helical" evidence="1">
    <location>
        <begin position="100"/>
        <end position="119"/>
    </location>
</feature>
<accession>A0A0M8P1Q8</accession>
<dbReference type="PANTHER" id="PTHR31686">
    <property type="match status" value="1"/>
</dbReference>
<dbReference type="Pfam" id="PF03595">
    <property type="entry name" value="SLAC1"/>
    <property type="match status" value="1"/>
</dbReference>
<dbReference type="GO" id="GO:0000319">
    <property type="term" value="F:sulfite transmembrane transporter activity"/>
    <property type="evidence" value="ECO:0007669"/>
    <property type="project" value="TreeGrafter"/>
</dbReference>
<reference evidence="2 3" key="1">
    <citation type="submission" date="2015-08" db="EMBL/GenBank/DDBJ databases">
        <title>Genome sequencing of Penicillium nordicum.</title>
        <authorList>
            <person name="Nguyen H.D."/>
            <person name="Seifert K.A."/>
        </authorList>
    </citation>
    <scope>NUCLEOTIDE SEQUENCE [LARGE SCALE GENOMIC DNA]</scope>
    <source>
        <strain evidence="2 3">DAOMC 185683</strain>
    </source>
</reference>
<dbReference type="InterPro" id="IPR004695">
    <property type="entry name" value="SLAC1/Mae1/Ssu1/TehA"/>
</dbReference>
<dbReference type="GO" id="GO:0005886">
    <property type="term" value="C:plasma membrane"/>
    <property type="evidence" value="ECO:0007669"/>
    <property type="project" value="TreeGrafter"/>
</dbReference>
<feature type="transmembrane region" description="Helical" evidence="1">
    <location>
        <begin position="131"/>
        <end position="152"/>
    </location>
</feature>
<protein>
    <submittedName>
        <fullName evidence="2">Uncharacterized protein</fullName>
    </submittedName>
</protein>
<dbReference type="InterPro" id="IPR051629">
    <property type="entry name" value="Sulfite_efflux_TDT"/>
</dbReference>
<dbReference type="Proteomes" id="UP000037696">
    <property type="component" value="Unassembled WGS sequence"/>
</dbReference>
<dbReference type="AlphaFoldDB" id="A0A0M8P1Q8"/>
<sequence length="155" mass="17409">MGVHHRPARFIPRPLFYLLRTFLHPRYVLHQLRNNGAETLCLCYIPIAFTSILQMAVFKYGDIAGLAIYILWWVNTGMDIITCMVSPFMCHKMQQSGTQAYMLMPFLVVLTSNAGSGVICQPARISPLLQVSAIIISHLKIGAGLNLVNSFVRSR</sequence>
<feature type="transmembrane region" description="Helical" evidence="1">
    <location>
        <begin position="63"/>
        <end position="88"/>
    </location>
</feature>
<keyword evidence="1" id="KW-0812">Transmembrane</keyword>
<dbReference type="STRING" id="229535.A0A0M8P1Q8"/>
<proteinExistence type="predicted"/>
<keyword evidence="1" id="KW-0472">Membrane</keyword>
<dbReference type="EMBL" id="LHQQ01000232">
    <property type="protein sequence ID" value="KOS38851.1"/>
    <property type="molecule type" value="Genomic_DNA"/>
</dbReference>
<name>A0A0M8P1Q8_9EURO</name>
<gene>
    <name evidence="2" type="ORF">ACN38_g10337</name>
</gene>
<comment type="caution">
    <text evidence="2">The sequence shown here is derived from an EMBL/GenBank/DDBJ whole genome shotgun (WGS) entry which is preliminary data.</text>
</comment>
<evidence type="ECO:0000313" key="3">
    <source>
        <dbReference type="Proteomes" id="UP000037696"/>
    </source>
</evidence>
<keyword evidence="1" id="KW-1133">Transmembrane helix</keyword>
<organism evidence="2 3">
    <name type="scientific">Penicillium nordicum</name>
    <dbReference type="NCBI Taxonomy" id="229535"/>
    <lineage>
        <taxon>Eukaryota</taxon>
        <taxon>Fungi</taxon>
        <taxon>Dikarya</taxon>
        <taxon>Ascomycota</taxon>
        <taxon>Pezizomycotina</taxon>
        <taxon>Eurotiomycetes</taxon>
        <taxon>Eurotiomycetidae</taxon>
        <taxon>Eurotiales</taxon>
        <taxon>Aspergillaceae</taxon>
        <taxon>Penicillium</taxon>
    </lineage>
</organism>
<dbReference type="OrthoDB" id="1099at2759"/>
<evidence type="ECO:0000313" key="2">
    <source>
        <dbReference type="EMBL" id="KOS38851.1"/>
    </source>
</evidence>
<keyword evidence="3" id="KW-1185">Reference proteome</keyword>
<feature type="transmembrane region" description="Helical" evidence="1">
    <location>
        <begin position="39"/>
        <end position="57"/>
    </location>
</feature>
<dbReference type="PANTHER" id="PTHR31686:SF3">
    <property type="entry name" value="ACID TRANSPORT PROTEIN, PUTATIVE (AFU_ORTHOLOGUE AFUA_4G09410)-RELATED"/>
    <property type="match status" value="1"/>
</dbReference>